<proteinExistence type="predicted"/>
<dbReference type="Proteomes" id="UP001163046">
    <property type="component" value="Unassembled WGS sequence"/>
</dbReference>
<gene>
    <name evidence="1" type="ORF">OS493_012474</name>
</gene>
<name>A0A9X0D425_9CNID</name>
<evidence type="ECO:0000313" key="1">
    <source>
        <dbReference type="EMBL" id="KAJ7386130.1"/>
    </source>
</evidence>
<accession>A0A9X0D425</accession>
<evidence type="ECO:0000313" key="2">
    <source>
        <dbReference type="Proteomes" id="UP001163046"/>
    </source>
</evidence>
<comment type="caution">
    <text evidence="1">The sequence shown here is derived from an EMBL/GenBank/DDBJ whole genome shotgun (WGS) entry which is preliminary data.</text>
</comment>
<dbReference type="AlphaFoldDB" id="A0A9X0D425"/>
<sequence length="109" mass="12753">MTTVKVLPGHLHRVPKNATTVIRAPRCNITLNINSFLLWELRIADVPCLFFCHNIGGDNNIHFILLYHWKTDLSENFFSQDFPFDGTVRIKFELYALTLYAHYNMKRSP</sequence>
<reference evidence="1" key="1">
    <citation type="submission" date="2023-01" db="EMBL/GenBank/DDBJ databases">
        <title>Genome assembly of the deep-sea coral Lophelia pertusa.</title>
        <authorList>
            <person name="Herrera S."/>
            <person name="Cordes E."/>
        </authorList>
    </citation>
    <scope>NUCLEOTIDE SEQUENCE</scope>
    <source>
        <strain evidence="1">USNM1676648</strain>
        <tissue evidence="1">Polyp</tissue>
    </source>
</reference>
<dbReference type="EMBL" id="MU825878">
    <property type="protein sequence ID" value="KAJ7386130.1"/>
    <property type="molecule type" value="Genomic_DNA"/>
</dbReference>
<protein>
    <submittedName>
        <fullName evidence="1">Uncharacterized protein</fullName>
    </submittedName>
</protein>
<organism evidence="1 2">
    <name type="scientific">Desmophyllum pertusum</name>
    <dbReference type="NCBI Taxonomy" id="174260"/>
    <lineage>
        <taxon>Eukaryota</taxon>
        <taxon>Metazoa</taxon>
        <taxon>Cnidaria</taxon>
        <taxon>Anthozoa</taxon>
        <taxon>Hexacorallia</taxon>
        <taxon>Scleractinia</taxon>
        <taxon>Caryophylliina</taxon>
        <taxon>Caryophylliidae</taxon>
        <taxon>Desmophyllum</taxon>
    </lineage>
</organism>
<keyword evidence="2" id="KW-1185">Reference proteome</keyword>